<evidence type="ECO:0000259" key="1">
    <source>
        <dbReference type="Pfam" id="PF14237"/>
    </source>
</evidence>
<dbReference type="InterPro" id="IPR002838">
    <property type="entry name" value="AIM24"/>
</dbReference>
<dbReference type="Gene3D" id="3.60.160.10">
    <property type="entry name" value="Mitochondrial biogenesis AIM24"/>
    <property type="match status" value="1"/>
</dbReference>
<dbReference type="SUPFAM" id="SSF51219">
    <property type="entry name" value="TRAP-like"/>
    <property type="match status" value="1"/>
</dbReference>
<dbReference type="InterPro" id="IPR016031">
    <property type="entry name" value="Trp_RNA-bd_attenuator-like_dom"/>
</dbReference>
<dbReference type="InterPro" id="IPR036983">
    <property type="entry name" value="AIM24_sf"/>
</dbReference>
<sequence>MSNWYYAEGSNQQGPVSELEITNLLKKGAVNSNTLVFGPGMMNWIKLKHLPQFSLTEKAPPPPPVISKANEADEIDYEIFGEEMQYVEIELDPGESAVAEAGSMMYMDSDIEMNTVFGDGSKKQEQAGFMDKLLGAGKRLITGESLFMTVFTHAGSANKQKVAFASPYPGKIIPMDLKELGGELICQKDSFLAAAKGVSIGIHFQKKIGLGLFGGEGFIMQKLEGDGLSFVHAGGTILKKELAAGDMLRVDTGCLVALEPTVRFDIEYIGSVKSAIFGGEGFFYATLRGPGTAWLQSLPFSRLAGRIYQAAPQTGGSRKGEGSLLGGVGDIFMGDR</sequence>
<dbReference type="InterPro" id="IPR025640">
    <property type="entry name" value="GYF_2"/>
</dbReference>
<dbReference type="PANTHER" id="PTHR43657:SF1">
    <property type="entry name" value="ALTERED INHERITANCE OF MITOCHONDRIA PROTEIN 24, MITOCHONDRIAL"/>
    <property type="match status" value="1"/>
</dbReference>
<accession>A0A3B1C711</accession>
<dbReference type="Pfam" id="PF14237">
    <property type="entry name" value="GYF_2"/>
    <property type="match status" value="1"/>
</dbReference>
<dbReference type="AlphaFoldDB" id="A0A3B1C711"/>
<proteinExistence type="predicted"/>
<reference evidence="2" key="1">
    <citation type="submission" date="2018-06" db="EMBL/GenBank/DDBJ databases">
        <authorList>
            <person name="Zhirakovskaya E."/>
        </authorList>
    </citation>
    <scope>NUCLEOTIDE SEQUENCE</scope>
</reference>
<dbReference type="EMBL" id="UOGC01000137">
    <property type="protein sequence ID" value="VAX22421.1"/>
    <property type="molecule type" value="Genomic_DNA"/>
</dbReference>
<dbReference type="NCBIfam" id="TIGR00266">
    <property type="entry name" value="TIGR00266 family protein"/>
    <property type="match status" value="1"/>
</dbReference>
<organism evidence="2">
    <name type="scientific">hydrothermal vent metagenome</name>
    <dbReference type="NCBI Taxonomy" id="652676"/>
    <lineage>
        <taxon>unclassified sequences</taxon>
        <taxon>metagenomes</taxon>
        <taxon>ecological metagenomes</taxon>
    </lineage>
</organism>
<evidence type="ECO:0000313" key="2">
    <source>
        <dbReference type="EMBL" id="VAX22421.1"/>
    </source>
</evidence>
<dbReference type="Pfam" id="PF01987">
    <property type="entry name" value="AIM24"/>
    <property type="match status" value="1"/>
</dbReference>
<feature type="domain" description="GYF" evidence="1">
    <location>
        <begin position="4"/>
        <end position="53"/>
    </location>
</feature>
<name>A0A3B1C711_9ZZZZ</name>
<protein>
    <submittedName>
        <fullName evidence="2">DUF124 domain-containing protein</fullName>
    </submittedName>
</protein>
<dbReference type="PANTHER" id="PTHR43657">
    <property type="entry name" value="TRYPTOPHAN RNA-BINDING ATTENUATOR PROTEIN-LIKE PROTEIN"/>
    <property type="match status" value="1"/>
</dbReference>
<gene>
    <name evidence="2" type="ORF">MNBD_NITROSPINAE01-937</name>
</gene>